<gene>
    <name evidence="2" type="ORF">GCM10017581_052100</name>
</gene>
<reference evidence="2" key="1">
    <citation type="journal article" date="2014" name="Int. J. Syst. Evol. Microbiol.">
        <title>Complete genome sequence of Corynebacterium casei LMG S-19264T (=DSM 44701T), isolated from a smear-ripened cheese.</title>
        <authorList>
            <consortium name="US DOE Joint Genome Institute (JGI-PGF)"/>
            <person name="Walter F."/>
            <person name="Albersmeier A."/>
            <person name="Kalinowski J."/>
            <person name="Ruckert C."/>
        </authorList>
    </citation>
    <scope>NUCLEOTIDE SEQUENCE</scope>
    <source>
        <strain evidence="2">VKM Ac-1321</strain>
    </source>
</reference>
<name>A0A9W6NNH9_9ACTN</name>
<sequence>MGYRGGAHGSPWPRPLNRGHGLPASGKPIALPASGQILASVAGAGAARALAAATGEAAASGPQERGKRIPAR</sequence>
<reference evidence="2" key="2">
    <citation type="submission" date="2023-01" db="EMBL/GenBank/DDBJ databases">
        <authorList>
            <person name="Sun Q."/>
            <person name="Evtushenko L."/>
        </authorList>
    </citation>
    <scope>NUCLEOTIDE SEQUENCE</scope>
    <source>
        <strain evidence="2">VKM Ac-1321</strain>
    </source>
</reference>
<proteinExistence type="predicted"/>
<organism evidence="2 3">
    <name type="scientific">Dactylosporangium matsuzakiense</name>
    <dbReference type="NCBI Taxonomy" id="53360"/>
    <lineage>
        <taxon>Bacteria</taxon>
        <taxon>Bacillati</taxon>
        <taxon>Actinomycetota</taxon>
        <taxon>Actinomycetes</taxon>
        <taxon>Micromonosporales</taxon>
        <taxon>Micromonosporaceae</taxon>
        <taxon>Dactylosporangium</taxon>
    </lineage>
</organism>
<protein>
    <submittedName>
        <fullName evidence="2">Uncharacterized protein</fullName>
    </submittedName>
</protein>
<feature type="compositionally biased region" description="Low complexity" evidence="1">
    <location>
        <begin position="52"/>
        <end position="61"/>
    </location>
</feature>
<comment type="caution">
    <text evidence="2">The sequence shown here is derived from an EMBL/GenBank/DDBJ whole genome shotgun (WGS) entry which is preliminary data.</text>
</comment>
<evidence type="ECO:0000256" key="1">
    <source>
        <dbReference type="SAM" id="MobiDB-lite"/>
    </source>
</evidence>
<evidence type="ECO:0000313" key="3">
    <source>
        <dbReference type="Proteomes" id="UP001143480"/>
    </source>
</evidence>
<dbReference type="AlphaFoldDB" id="A0A9W6NNH9"/>
<accession>A0A9W6NNH9</accession>
<keyword evidence="3" id="KW-1185">Reference proteome</keyword>
<evidence type="ECO:0000313" key="2">
    <source>
        <dbReference type="EMBL" id="GLL03464.1"/>
    </source>
</evidence>
<feature type="region of interest" description="Disordered" evidence="1">
    <location>
        <begin position="52"/>
        <end position="72"/>
    </location>
</feature>
<dbReference type="EMBL" id="BSFP01000034">
    <property type="protein sequence ID" value="GLL03464.1"/>
    <property type="molecule type" value="Genomic_DNA"/>
</dbReference>
<feature type="region of interest" description="Disordered" evidence="1">
    <location>
        <begin position="1"/>
        <end position="28"/>
    </location>
</feature>
<dbReference type="Proteomes" id="UP001143480">
    <property type="component" value="Unassembled WGS sequence"/>
</dbReference>